<dbReference type="InterPro" id="IPR056596">
    <property type="entry name" value="FLAD1_M"/>
</dbReference>
<dbReference type="InterPro" id="IPR036425">
    <property type="entry name" value="MoaB/Mog-like_dom_sf"/>
</dbReference>
<keyword evidence="3" id="KW-1185">Reference proteome</keyword>
<dbReference type="Gene3D" id="3.40.980.10">
    <property type="entry name" value="MoaB/Mog-like domain"/>
    <property type="match status" value="1"/>
</dbReference>
<organism evidence="2">
    <name type="scientific">Pseudozyma antarctica</name>
    <name type="common">Yeast</name>
    <name type="synonym">Candida antarctica</name>
    <dbReference type="NCBI Taxonomy" id="84753"/>
    <lineage>
        <taxon>Eukaryota</taxon>
        <taxon>Fungi</taxon>
        <taxon>Dikarya</taxon>
        <taxon>Basidiomycota</taxon>
        <taxon>Ustilaginomycotina</taxon>
        <taxon>Ustilaginomycetes</taxon>
        <taxon>Ustilaginales</taxon>
        <taxon>Ustilaginaceae</taxon>
        <taxon>Moesziomyces</taxon>
    </lineage>
</organism>
<name>A0A081CNG9_PSEA2</name>
<dbReference type="PANTHER" id="PTHR47675:SF1">
    <property type="entry name" value="MOLYBDOPTERIN BINDING DOMAIN PROTEIN (AFU_ORTHOLOGUE AFUA_5G11210)"/>
    <property type="match status" value="1"/>
</dbReference>
<dbReference type="PANTHER" id="PTHR47675">
    <property type="entry name" value="MOLYBDOPTERIN BINDING DOMAIN PROTEIN (AFU_ORTHOLOGUE AFUA_5G11210)"/>
    <property type="match status" value="1"/>
</dbReference>
<dbReference type="SMART" id="SM00852">
    <property type="entry name" value="MoCF_biosynth"/>
    <property type="match status" value="1"/>
</dbReference>
<gene>
    <name evidence="2" type="ORF">PAN0_052d6452</name>
</gene>
<dbReference type="CDD" id="cd00885">
    <property type="entry name" value="cinA"/>
    <property type="match status" value="1"/>
</dbReference>
<evidence type="ECO:0000313" key="3">
    <source>
        <dbReference type="Proteomes" id="UP000053758"/>
    </source>
</evidence>
<accession>A0A081CNG9</accession>
<proteinExistence type="predicted"/>
<dbReference type="GO" id="GO:0042726">
    <property type="term" value="P:flavin-containing compound metabolic process"/>
    <property type="evidence" value="ECO:0007669"/>
    <property type="project" value="TreeGrafter"/>
</dbReference>
<dbReference type="EMBL" id="DF830119">
    <property type="protein sequence ID" value="GAK68215.1"/>
    <property type="molecule type" value="Genomic_DNA"/>
</dbReference>
<reference evidence="2" key="1">
    <citation type="submission" date="2014-07" db="EMBL/GenBank/DDBJ databases">
        <title>Draft genome sequence of the yeast Pseudozyma antarctica JCM 10317 known as a producer of lipase B which used in a wide range of industrial applications.</title>
        <authorList>
            <person name="Morita T."/>
            <person name="Saika A."/>
            <person name="Koike H."/>
        </authorList>
    </citation>
    <scope>NUCLEOTIDE SEQUENCE</scope>
    <source>
        <strain evidence="2">JCM 10317</strain>
    </source>
</reference>
<sequence length="372" mass="41680">MWRTSAVLRKAALEAVNAPRSRRGLCPKEQLALHPPPAPHPLMLLLRAVSPLARPSTRIPISTFTATWRRNMANSSSAPELPVFEKTPLPDFSRTNPLGAGKYVSTAACLIIGDEVLNGKTKDSNSNYLAKFCFDLGIDLRRIEVIPDDQETIVEAARRLTDQFDWVVSSGGIGPTPDDITYESMAKAFGAELEYDEEVVRRMAENLKARQVNTDVTPDMITARKRMALFPNKHAEVIFPTERLWVPVVRMAGKLCILPGVPRLFEALLDGMESYIPLDPNRPRPYRVLIHTRLPESNISPFLVKLTDKCKDKGIKVGSYPKWNNGVDVSLIGNDWDELEKLIPEVEKEVEGKLIESGQLGKTREPQQQHKI</sequence>
<dbReference type="HOGENOM" id="CLU_030805_0_0_1"/>
<dbReference type="RefSeq" id="XP_014653582.1">
    <property type="nucleotide sequence ID" value="XM_014798096.1"/>
</dbReference>
<dbReference type="SUPFAM" id="SSF53218">
    <property type="entry name" value="Molybdenum cofactor biosynthesis proteins"/>
    <property type="match status" value="1"/>
</dbReference>
<evidence type="ECO:0000313" key="2">
    <source>
        <dbReference type="EMBL" id="GAK68215.1"/>
    </source>
</evidence>
<dbReference type="GeneID" id="26307264"/>
<dbReference type="Proteomes" id="UP000053758">
    <property type="component" value="Unassembled WGS sequence"/>
</dbReference>
<dbReference type="GO" id="GO:0047884">
    <property type="term" value="F:FAD diphosphatase activity"/>
    <property type="evidence" value="ECO:0007669"/>
    <property type="project" value="TreeGrafter"/>
</dbReference>
<evidence type="ECO:0000259" key="1">
    <source>
        <dbReference type="SMART" id="SM00852"/>
    </source>
</evidence>
<dbReference type="Pfam" id="PF00994">
    <property type="entry name" value="MoCF_biosynth"/>
    <property type="match status" value="1"/>
</dbReference>
<feature type="domain" description="MoaB/Mog" evidence="1">
    <location>
        <begin position="108"/>
        <end position="279"/>
    </location>
</feature>
<dbReference type="InterPro" id="IPR001453">
    <property type="entry name" value="MoaB/Mog_dom"/>
</dbReference>
<dbReference type="AlphaFoldDB" id="A0A081CNG9"/>
<dbReference type="Pfam" id="PF24102">
    <property type="entry name" value="FLAD1_M"/>
    <property type="match status" value="1"/>
</dbReference>
<protein>
    <submittedName>
        <fullName evidence="2">Molybdopterin binding protein</fullName>
    </submittedName>
</protein>